<dbReference type="RefSeq" id="WP_123223439.1">
    <property type="nucleotide sequence ID" value="NZ_RJSF01000040.1"/>
</dbReference>
<dbReference type="Gene3D" id="1.10.10.10">
    <property type="entry name" value="Winged helix-like DNA-binding domain superfamily/Winged helix DNA-binding domain"/>
    <property type="match status" value="1"/>
</dbReference>
<dbReference type="Proteomes" id="UP000279994">
    <property type="component" value="Unassembled WGS sequence"/>
</dbReference>
<organism evidence="2 3">
    <name type="scientific">Nocardioides pocheonensis</name>
    <dbReference type="NCBI Taxonomy" id="661485"/>
    <lineage>
        <taxon>Bacteria</taxon>
        <taxon>Bacillati</taxon>
        <taxon>Actinomycetota</taxon>
        <taxon>Actinomycetes</taxon>
        <taxon>Propionibacteriales</taxon>
        <taxon>Nocardioidaceae</taxon>
        <taxon>Nocardioides</taxon>
    </lineage>
</organism>
<dbReference type="OrthoDB" id="4929862at2"/>
<dbReference type="PROSITE" id="PS50921">
    <property type="entry name" value="ANTAR"/>
    <property type="match status" value="1"/>
</dbReference>
<dbReference type="GO" id="GO:0003723">
    <property type="term" value="F:RNA binding"/>
    <property type="evidence" value="ECO:0007669"/>
    <property type="project" value="InterPro"/>
</dbReference>
<dbReference type="InterPro" id="IPR005561">
    <property type="entry name" value="ANTAR"/>
</dbReference>
<dbReference type="InterPro" id="IPR011006">
    <property type="entry name" value="CheY-like_superfamily"/>
</dbReference>
<protein>
    <submittedName>
        <fullName evidence="2">ANTAR domain-containing protein</fullName>
    </submittedName>
</protein>
<evidence type="ECO:0000313" key="2">
    <source>
        <dbReference type="EMBL" id="RNM14031.1"/>
    </source>
</evidence>
<dbReference type="InterPro" id="IPR036388">
    <property type="entry name" value="WH-like_DNA-bd_sf"/>
</dbReference>
<keyword evidence="3" id="KW-1185">Reference proteome</keyword>
<evidence type="ECO:0000313" key="3">
    <source>
        <dbReference type="Proteomes" id="UP000279994"/>
    </source>
</evidence>
<proteinExistence type="predicted"/>
<dbReference type="SUPFAM" id="SSF52172">
    <property type="entry name" value="CheY-like"/>
    <property type="match status" value="1"/>
</dbReference>
<name>A0A3N0GNR9_9ACTN</name>
<feature type="domain" description="ANTAR" evidence="1">
    <location>
        <begin position="1"/>
        <end position="59"/>
    </location>
</feature>
<dbReference type="EMBL" id="RJSF01000040">
    <property type="protein sequence ID" value="RNM14031.1"/>
    <property type="molecule type" value="Genomic_DNA"/>
</dbReference>
<sequence>MSAISDQNLETVGPIGAIAEAVDILMARHGITEDAAIDLLVRASGEANAKVRETAGRIVAGATGQ</sequence>
<reference evidence="2 3" key="1">
    <citation type="submission" date="2018-11" db="EMBL/GenBank/DDBJ databases">
        <authorList>
            <person name="Li F."/>
        </authorList>
    </citation>
    <scope>NUCLEOTIDE SEQUENCE [LARGE SCALE GENOMIC DNA]</scope>
    <source>
        <strain evidence="2 3">Gsoil 818</strain>
    </source>
</reference>
<dbReference type="Pfam" id="PF03861">
    <property type="entry name" value="ANTAR"/>
    <property type="match status" value="1"/>
</dbReference>
<dbReference type="AlphaFoldDB" id="A0A3N0GNR9"/>
<gene>
    <name evidence="2" type="ORF">EFL26_13920</name>
</gene>
<dbReference type="SMART" id="SM01012">
    <property type="entry name" value="ANTAR"/>
    <property type="match status" value="1"/>
</dbReference>
<accession>A0A3N0GNR9</accession>
<evidence type="ECO:0000259" key="1">
    <source>
        <dbReference type="PROSITE" id="PS50921"/>
    </source>
</evidence>
<comment type="caution">
    <text evidence="2">The sequence shown here is derived from an EMBL/GenBank/DDBJ whole genome shotgun (WGS) entry which is preliminary data.</text>
</comment>